<evidence type="ECO:0000256" key="5">
    <source>
        <dbReference type="ARBA" id="ARBA00022801"/>
    </source>
</evidence>
<dbReference type="InterPro" id="IPR029055">
    <property type="entry name" value="Ntn_hydrolases_N"/>
</dbReference>
<sequence>MPLSLSDLDEDYLTSSSTTDSFALFLRRVAPELLPPTTVDTSVPELSRHGRTVLAIRCSGGVIAAADLGSAMTRHPDQRDIDRILGTDDRCVIGIAGAAGLAGEMIRLFQAEVDHLEKIQGQRISMDGRAARLSSLVRSNGTMMAQGMAVTPLLAGWDDLAHRGRIFSYDGTGGRTEKHAHACVGSGTLFATDVLDDGYRPGMDRDEAIMLAIRALHTAISDSTTSALSGPDLSRGLYPTVAHADSTGVTRIPTEEVAVLAKRVVDEITAEAEHEEVQS</sequence>
<comment type="caution">
    <text evidence="10">The sequence shown here is derived from an EMBL/GenBank/DDBJ whole genome shotgun (WGS) entry which is preliminary data.</text>
</comment>
<name>A0A3E2DHP1_9ACTN</name>
<protein>
    <recommendedName>
        <fullName evidence="9">Proteasome subunit beta</fullName>
        <ecNumber evidence="9">3.4.25.1</ecNumber>
    </recommendedName>
</protein>
<evidence type="ECO:0000256" key="4">
    <source>
        <dbReference type="ARBA" id="ARBA00022698"/>
    </source>
</evidence>
<evidence type="ECO:0000313" key="11">
    <source>
        <dbReference type="Proteomes" id="UP000259211"/>
    </source>
</evidence>
<dbReference type="GO" id="GO:0004298">
    <property type="term" value="F:threonine-type endopeptidase activity"/>
    <property type="evidence" value="ECO:0007669"/>
    <property type="project" value="UniProtKB-UniRule"/>
</dbReference>
<proteinExistence type="predicted"/>
<dbReference type="PANTHER" id="PTHR32194:SF0">
    <property type="entry name" value="ATP-DEPENDENT PROTEASE SUBUNIT HSLV"/>
    <property type="match status" value="1"/>
</dbReference>
<dbReference type="RefSeq" id="WP_065672781.1">
    <property type="nucleotide sequence ID" value="NZ_JAQDJS010000001.1"/>
</dbReference>
<dbReference type="Proteomes" id="UP000259211">
    <property type="component" value="Unassembled WGS sequence"/>
</dbReference>
<evidence type="ECO:0000256" key="6">
    <source>
        <dbReference type="ARBA" id="ARBA00022813"/>
    </source>
</evidence>
<accession>A0A3E2DHP1</accession>
<comment type="catalytic activity">
    <reaction evidence="1">
        <text>Cleavage of peptide bonds with very broad specificity.</text>
        <dbReference type="EC" id="3.4.25.1"/>
    </reaction>
</comment>
<dbReference type="InterPro" id="IPR001353">
    <property type="entry name" value="Proteasome_sua/b"/>
</dbReference>
<dbReference type="EMBL" id="NOWI01000004">
    <property type="protein sequence ID" value="RFT44838.1"/>
    <property type="molecule type" value="Genomic_DNA"/>
</dbReference>
<dbReference type="Pfam" id="PF00227">
    <property type="entry name" value="Proteasome"/>
    <property type="match status" value="1"/>
</dbReference>
<keyword evidence="6" id="KW-0068">Autocatalytic cleavage</keyword>
<keyword evidence="8" id="KW-0865">Zymogen</keyword>
<evidence type="ECO:0000256" key="7">
    <source>
        <dbReference type="ARBA" id="ARBA00022942"/>
    </source>
</evidence>
<evidence type="ECO:0000256" key="1">
    <source>
        <dbReference type="ARBA" id="ARBA00001198"/>
    </source>
</evidence>
<dbReference type="NCBIfam" id="TIGR03690">
    <property type="entry name" value="20S_bact_beta"/>
    <property type="match status" value="1"/>
</dbReference>
<organism evidence="10 11">
    <name type="scientific">Cutibacterium avidum</name>
    <dbReference type="NCBI Taxonomy" id="33010"/>
    <lineage>
        <taxon>Bacteria</taxon>
        <taxon>Bacillati</taxon>
        <taxon>Actinomycetota</taxon>
        <taxon>Actinomycetes</taxon>
        <taxon>Propionibacteriales</taxon>
        <taxon>Propionibacteriaceae</taxon>
        <taxon>Cutibacterium</taxon>
    </lineage>
</organism>
<keyword evidence="4" id="KW-0888">Threonine protease</keyword>
<gene>
    <name evidence="10" type="primary">prcB</name>
    <name evidence="10" type="ORF">CHT91_05030</name>
</gene>
<dbReference type="SUPFAM" id="SSF56235">
    <property type="entry name" value="N-terminal nucleophile aminohydrolases (Ntn hydrolases)"/>
    <property type="match status" value="1"/>
</dbReference>
<reference evidence="10 11" key="1">
    <citation type="submission" date="2017-07" db="EMBL/GenBank/DDBJ databases">
        <authorList>
            <person name="Sun Z.S."/>
            <person name="Albrecht U."/>
            <person name="Echele G."/>
            <person name="Lee C.C."/>
        </authorList>
    </citation>
    <scope>NUCLEOTIDE SEQUENCE [LARGE SCALE GENOMIC DNA]</scope>
    <source>
        <strain evidence="10 11">P16-029</strain>
    </source>
</reference>
<dbReference type="PANTHER" id="PTHR32194">
    <property type="entry name" value="METALLOPROTEASE TLDD"/>
    <property type="match status" value="1"/>
</dbReference>
<evidence type="ECO:0000256" key="9">
    <source>
        <dbReference type="NCBIfam" id="TIGR03690"/>
    </source>
</evidence>
<evidence type="ECO:0000256" key="8">
    <source>
        <dbReference type="ARBA" id="ARBA00023145"/>
    </source>
</evidence>
<evidence type="ECO:0000256" key="2">
    <source>
        <dbReference type="ARBA" id="ARBA00022490"/>
    </source>
</evidence>
<evidence type="ECO:0000256" key="3">
    <source>
        <dbReference type="ARBA" id="ARBA00022670"/>
    </source>
</evidence>
<dbReference type="CDD" id="cd01906">
    <property type="entry name" value="proteasome_protease_HslV"/>
    <property type="match status" value="1"/>
</dbReference>
<dbReference type="GO" id="GO:0005839">
    <property type="term" value="C:proteasome core complex"/>
    <property type="evidence" value="ECO:0007669"/>
    <property type="project" value="UniProtKB-UniRule"/>
</dbReference>
<dbReference type="InterPro" id="IPR023333">
    <property type="entry name" value="Proteasome_suB-type"/>
</dbReference>
<keyword evidence="3" id="KW-0645">Protease</keyword>
<keyword evidence="5" id="KW-0378">Hydrolase</keyword>
<keyword evidence="2" id="KW-0963">Cytoplasm</keyword>
<dbReference type="EC" id="3.4.25.1" evidence="9"/>
<evidence type="ECO:0000313" key="10">
    <source>
        <dbReference type="EMBL" id="RFT44838.1"/>
    </source>
</evidence>
<dbReference type="AlphaFoldDB" id="A0A3E2DHP1"/>
<dbReference type="InterPro" id="IPR022483">
    <property type="entry name" value="PSB_actinobac"/>
</dbReference>
<keyword evidence="7 10" id="KW-0647">Proteasome</keyword>
<dbReference type="GO" id="GO:0005737">
    <property type="term" value="C:cytoplasm"/>
    <property type="evidence" value="ECO:0007669"/>
    <property type="project" value="TreeGrafter"/>
</dbReference>
<dbReference type="Gene3D" id="3.60.20.10">
    <property type="entry name" value="Glutamine Phosphoribosylpyrophosphate, subunit 1, domain 1"/>
    <property type="match status" value="1"/>
</dbReference>
<dbReference type="GO" id="GO:0010498">
    <property type="term" value="P:proteasomal protein catabolic process"/>
    <property type="evidence" value="ECO:0007669"/>
    <property type="project" value="UniProtKB-UniRule"/>
</dbReference>